<feature type="non-terminal residue" evidence="1">
    <location>
        <position position="1"/>
    </location>
</feature>
<reference evidence="1" key="1">
    <citation type="submission" date="2022-05" db="EMBL/GenBank/DDBJ databases">
        <title>Chromosome-level genome of Chaenocephalus aceratus.</title>
        <authorList>
            <person name="Park H."/>
        </authorList>
    </citation>
    <scope>NUCLEOTIDE SEQUENCE</scope>
    <source>
        <strain evidence="1">KU_202001</strain>
    </source>
</reference>
<organism evidence="1 2">
    <name type="scientific">Chaenocephalus aceratus</name>
    <name type="common">Blackfin icefish</name>
    <name type="synonym">Chaenichthys aceratus</name>
    <dbReference type="NCBI Taxonomy" id="36190"/>
    <lineage>
        <taxon>Eukaryota</taxon>
        <taxon>Metazoa</taxon>
        <taxon>Chordata</taxon>
        <taxon>Craniata</taxon>
        <taxon>Vertebrata</taxon>
        <taxon>Euteleostomi</taxon>
        <taxon>Actinopterygii</taxon>
        <taxon>Neopterygii</taxon>
        <taxon>Teleostei</taxon>
        <taxon>Neoteleostei</taxon>
        <taxon>Acanthomorphata</taxon>
        <taxon>Eupercaria</taxon>
        <taxon>Perciformes</taxon>
        <taxon>Notothenioidei</taxon>
        <taxon>Channichthyidae</taxon>
        <taxon>Chaenocephalus</taxon>
    </lineage>
</organism>
<name>A0ACB9W7V2_CHAAC</name>
<sequence>RNPNLQTCSHLPRWLQPSAQRSQDNAHIYMTDYMGLHNSYRHVDLFNPSIIPEAYGEGQQCVVNSDRDSCPNCQNSEEEGGDDGSLK</sequence>
<evidence type="ECO:0000313" key="1">
    <source>
        <dbReference type="EMBL" id="KAI4808663.1"/>
    </source>
</evidence>
<dbReference type="EMBL" id="CM043802">
    <property type="protein sequence ID" value="KAI4808663.1"/>
    <property type="molecule type" value="Genomic_DNA"/>
</dbReference>
<evidence type="ECO:0000313" key="2">
    <source>
        <dbReference type="Proteomes" id="UP001057452"/>
    </source>
</evidence>
<proteinExistence type="predicted"/>
<gene>
    <name evidence="1" type="ORF">KUCAC02_000711</name>
</gene>
<protein>
    <submittedName>
        <fullName evidence="1">Uncharacterized protein</fullName>
    </submittedName>
</protein>
<keyword evidence="2" id="KW-1185">Reference proteome</keyword>
<comment type="caution">
    <text evidence="1">The sequence shown here is derived from an EMBL/GenBank/DDBJ whole genome shotgun (WGS) entry which is preliminary data.</text>
</comment>
<dbReference type="Proteomes" id="UP001057452">
    <property type="component" value="Chromosome 18"/>
</dbReference>
<feature type="non-terminal residue" evidence="1">
    <location>
        <position position="87"/>
    </location>
</feature>
<accession>A0ACB9W7V2</accession>